<keyword evidence="13" id="KW-1185">Reference proteome</keyword>
<evidence type="ECO:0000256" key="7">
    <source>
        <dbReference type="ARBA" id="ARBA00023163"/>
    </source>
</evidence>
<dbReference type="GO" id="GO:0016592">
    <property type="term" value="C:mediator complex"/>
    <property type="evidence" value="ECO:0007669"/>
    <property type="project" value="UniProtKB-UniRule"/>
</dbReference>
<protein>
    <recommendedName>
        <fullName evidence="4 10">Mediator of RNA polymerase II transcription subunit 21</fullName>
    </recommendedName>
</protein>
<evidence type="ECO:0000256" key="2">
    <source>
        <dbReference type="ARBA" id="ARBA00005770"/>
    </source>
</evidence>
<dbReference type="InterPro" id="IPR021384">
    <property type="entry name" value="Mediator_Med21"/>
</dbReference>
<proteinExistence type="inferred from homology"/>
<accession>A0A9W8YS07</accession>
<comment type="subunit">
    <text evidence="3 10">Component of the Mediator complex.</text>
</comment>
<dbReference type="InterPro" id="IPR037212">
    <property type="entry name" value="Med7/Med21-like"/>
</dbReference>
<dbReference type="GO" id="GO:0006357">
    <property type="term" value="P:regulation of transcription by RNA polymerase II"/>
    <property type="evidence" value="ECO:0007669"/>
    <property type="project" value="TreeGrafter"/>
</dbReference>
<evidence type="ECO:0000313" key="12">
    <source>
        <dbReference type="EMBL" id="KAJ4390054.1"/>
    </source>
</evidence>
<dbReference type="SUPFAM" id="SSF140718">
    <property type="entry name" value="Mediator hinge subcomplex-like"/>
    <property type="match status" value="1"/>
</dbReference>
<name>A0A9W8YS07_9PEZI</name>
<dbReference type="Pfam" id="PF11221">
    <property type="entry name" value="Med21"/>
    <property type="match status" value="1"/>
</dbReference>
<evidence type="ECO:0000256" key="6">
    <source>
        <dbReference type="ARBA" id="ARBA00023159"/>
    </source>
</evidence>
<dbReference type="PANTHER" id="PTHR13381:SF0">
    <property type="entry name" value="MEDIATOR OF RNA POLYMERASE II TRANSCRIPTION SUBUNIT 21"/>
    <property type="match status" value="1"/>
</dbReference>
<keyword evidence="8 10" id="KW-0539">Nucleus</keyword>
<comment type="similarity">
    <text evidence="2 10">Belongs to the Mediator complex subunit 21 family.</text>
</comment>
<dbReference type="Gene3D" id="6.10.280.10">
    <property type="entry name" value="Mediator complex, subunit Med21"/>
    <property type="match status" value="1"/>
</dbReference>
<keyword evidence="6 10" id="KW-0010">Activator</keyword>
<keyword evidence="5 10" id="KW-0805">Transcription regulation</keyword>
<dbReference type="Proteomes" id="UP001140453">
    <property type="component" value="Unassembled WGS sequence"/>
</dbReference>
<evidence type="ECO:0000256" key="5">
    <source>
        <dbReference type="ARBA" id="ARBA00023015"/>
    </source>
</evidence>
<keyword evidence="7 10" id="KW-0804">Transcription</keyword>
<evidence type="ECO:0000256" key="9">
    <source>
        <dbReference type="ARBA" id="ARBA00025687"/>
    </source>
</evidence>
<dbReference type="AlphaFoldDB" id="A0A9W8YS07"/>
<comment type="subcellular location">
    <subcellularLocation>
        <location evidence="1 10">Nucleus</location>
    </subcellularLocation>
</comment>
<reference evidence="12" key="1">
    <citation type="submission" date="2022-10" db="EMBL/GenBank/DDBJ databases">
        <title>Tapping the CABI collections for fungal endophytes: first genome assemblies for Collariella, Neodidymelliopsis, Ascochyta clinopodiicola, Didymella pomorum, Didymosphaeria variabile, Neocosmospora piperis and Neocucurbitaria cava.</title>
        <authorList>
            <person name="Hill R."/>
        </authorList>
    </citation>
    <scope>NUCLEOTIDE SEQUENCE</scope>
    <source>
        <strain evidence="12">IMI 355082</strain>
    </source>
</reference>
<keyword evidence="11" id="KW-0175">Coiled coil</keyword>
<evidence type="ECO:0000256" key="8">
    <source>
        <dbReference type="ARBA" id="ARBA00023242"/>
    </source>
</evidence>
<evidence type="ECO:0000256" key="3">
    <source>
        <dbReference type="ARBA" id="ARBA00011837"/>
    </source>
</evidence>
<organism evidence="12 13">
    <name type="scientific">Gnomoniopsis smithogilvyi</name>
    <dbReference type="NCBI Taxonomy" id="1191159"/>
    <lineage>
        <taxon>Eukaryota</taxon>
        <taxon>Fungi</taxon>
        <taxon>Dikarya</taxon>
        <taxon>Ascomycota</taxon>
        <taxon>Pezizomycotina</taxon>
        <taxon>Sordariomycetes</taxon>
        <taxon>Sordariomycetidae</taxon>
        <taxon>Diaporthales</taxon>
        <taxon>Gnomoniaceae</taxon>
        <taxon>Gnomoniopsis</taxon>
    </lineage>
</organism>
<evidence type="ECO:0000256" key="4">
    <source>
        <dbReference type="ARBA" id="ARBA00019691"/>
    </source>
</evidence>
<dbReference type="EMBL" id="JAPEVB010000004">
    <property type="protein sequence ID" value="KAJ4390054.1"/>
    <property type="molecule type" value="Genomic_DNA"/>
</dbReference>
<evidence type="ECO:0000313" key="13">
    <source>
        <dbReference type="Proteomes" id="UP001140453"/>
    </source>
</evidence>
<dbReference type="PANTHER" id="PTHR13381">
    <property type="entry name" value="RNA POLYMERASE II HOLOENZYME COMPONENT SRB7"/>
    <property type="match status" value="1"/>
</dbReference>
<evidence type="ECO:0000256" key="11">
    <source>
        <dbReference type="SAM" id="Coils"/>
    </source>
</evidence>
<comment type="caution">
    <text evidence="12">The sequence shown here is derived from an EMBL/GenBank/DDBJ whole genome shotgun (WGS) entry which is preliminary data.</text>
</comment>
<evidence type="ECO:0000256" key="10">
    <source>
        <dbReference type="RuleBase" id="RU366036"/>
    </source>
</evidence>
<dbReference type="GO" id="GO:0003712">
    <property type="term" value="F:transcription coregulator activity"/>
    <property type="evidence" value="ECO:0007669"/>
    <property type="project" value="TreeGrafter"/>
</dbReference>
<sequence>MGDRLTQLQDAVDQLARQFVACIHFLHRHHNQELLGPSDKIQEVKPEQDAIGTKIEPLSEDEFKAGQLELARDLIIKTQEIEMIISTLPGLENTEEDQNRYIRELEEELRVAEAQRQDAVREMNVVQERLDQVIRGTMRP</sequence>
<feature type="coiled-coil region" evidence="11">
    <location>
        <begin position="88"/>
        <end position="129"/>
    </location>
</feature>
<comment type="function">
    <text evidence="9 10">Component of the Mediator complex, a coactivator involved in the regulated transcription of nearly all RNA polymerase II-dependent genes. Mediator functions as a bridge to convey information from gene-specific regulatory proteins to the basal RNA polymerase II transcription machinery. Mediator is recruited to promoters by direct interactions with regulatory proteins and serves as a scaffold for the assembly of a functional preinitiation complex with RNA polymerase II and the general transcription factors.</text>
</comment>
<gene>
    <name evidence="12" type="primary">SRB7</name>
    <name evidence="12" type="ORF">N0V93_007527</name>
</gene>
<evidence type="ECO:0000256" key="1">
    <source>
        <dbReference type="ARBA" id="ARBA00004123"/>
    </source>
</evidence>
<dbReference type="OrthoDB" id="526653at2759"/>